<dbReference type="Pfam" id="PF13360">
    <property type="entry name" value="PQQ_2"/>
    <property type="match status" value="1"/>
</dbReference>
<dbReference type="PANTHER" id="PTHR34512:SF30">
    <property type="entry name" value="OUTER MEMBRANE PROTEIN ASSEMBLY FACTOR BAMB"/>
    <property type="match status" value="1"/>
</dbReference>
<protein>
    <recommendedName>
        <fullName evidence="2">Pyrrolo-quinoline quinone repeat domain-containing protein</fullName>
    </recommendedName>
</protein>
<dbReference type="InterPro" id="IPR011047">
    <property type="entry name" value="Quinoprotein_ADH-like_sf"/>
</dbReference>
<dbReference type="SUPFAM" id="SSF50998">
    <property type="entry name" value="Quinoprotein alcohol dehydrogenase-like"/>
    <property type="match status" value="2"/>
</dbReference>
<reference evidence="4" key="1">
    <citation type="journal article" date="2019" name="Int. J. Syst. Evol. Microbiol.">
        <title>The Global Catalogue of Microorganisms (GCM) 10K type strain sequencing project: providing services to taxonomists for standard genome sequencing and annotation.</title>
        <authorList>
            <consortium name="The Broad Institute Genomics Platform"/>
            <consortium name="The Broad Institute Genome Sequencing Center for Infectious Disease"/>
            <person name="Wu L."/>
            <person name="Ma J."/>
        </authorList>
    </citation>
    <scope>NUCLEOTIDE SEQUENCE [LARGE SCALE GENOMIC DNA]</scope>
    <source>
        <strain evidence="4">JCM 17441</strain>
    </source>
</reference>
<keyword evidence="4" id="KW-1185">Reference proteome</keyword>
<keyword evidence="1" id="KW-0812">Transmembrane</keyword>
<proteinExistence type="predicted"/>
<keyword evidence="1" id="KW-1133">Transmembrane helix</keyword>
<gene>
    <name evidence="3" type="ORF">GCM10022255_064020</name>
</gene>
<dbReference type="Proteomes" id="UP001500620">
    <property type="component" value="Unassembled WGS sequence"/>
</dbReference>
<name>A0ABP8DGH1_9ACTN</name>
<dbReference type="InterPro" id="IPR015943">
    <property type="entry name" value="WD40/YVTN_repeat-like_dom_sf"/>
</dbReference>
<evidence type="ECO:0000259" key="2">
    <source>
        <dbReference type="Pfam" id="PF13360"/>
    </source>
</evidence>
<feature type="transmembrane region" description="Helical" evidence="1">
    <location>
        <begin position="27"/>
        <end position="47"/>
    </location>
</feature>
<dbReference type="EMBL" id="BAABAT010000021">
    <property type="protein sequence ID" value="GAA4255385.1"/>
    <property type="molecule type" value="Genomic_DNA"/>
</dbReference>
<evidence type="ECO:0000256" key="1">
    <source>
        <dbReference type="SAM" id="Phobius"/>
    </source>
</evidence>
<comment type="caution">
    <text evidence="3">The sequence shown here is derived from an EMBL/GenBank/DDBJ whole genome shotgun (WGS) entry which is preliminary data.</text>
</comment>
<accession>A0ABP8DGH1</accession>
<dbReference type="Gene3D" id="2.130.10.10">
    <property type="entry name" value="YVTN repeat-like/Quinoprotein amine dehydrogenase"/>
    <property type="match status" value="1"/>
</dbReference>
<feature type="domain" description="Pyrrolo-quinoline quinone repeat" evidence="2">
    <location>
        <begin position="178"/>
        <end position="321"/>
    </location>
</feature>
<dbReference type="PANTHER" id="PTHR34512">
    <property type="entry name" value="CELL SURFACE PROTEIN"/>
    <property type="match status" value="1"/>
</dbReference>
<keyword evidence="1" id="KW-0472">Membrane</keyword>
<evidence type="ECO:0000313" key="4">
    <source>
        <dbReference type="Proteomes" id="UP001500620"/>
    </source>
</evidence>
<organism evidence="3 4">
    <name type="scientific">Dactylosporangium darangshiense</name>
    <dbReference type="NCBI Taxonomy" id="579108"/>
    <lineage>
        <taxon>Bacteria</taxon>
        <taxon>Bacillati</taxon>
        <taxon>Actinomycetota</taxon>
        <taxon>Actinomycetes</taxon>
        <taxon>Micromonosporales</taxon>
        <taxon>Micromonosporaceae</taxon>
        <taxon>Dactylosporangium</taxon>
    </lineage>
</organism>
<dbReference type="InterPro" id="IPR002372">
    <property type="entry name" value="PQQ_rpt_dom"/>
</dbReference>
<evidence type="ECO:0000313" key="3">
    <source>
        <dbReference type="EMBL" id="GAA4255385.1"/>
    </source>
</evidence>
<sequence length="387" mass="40025">MAGRALGWVRFVPSVAMGERRLSRRGLLLGGVGAGALAIAGGGAWFASRSDGPAVMLWRRPMAVQADALHLAGDTLLVSGNGVSGHAAGDGTVRWHQDVGRNTISPGRSGTALFTADRDAFAVRTQTGDSAVIQVAGLADGAQRWRRPFEGYLGSTLITAAGTVVASADAAGGRGLGGFDATGQRWWQSVQAADQGPFDLASDGGTLVVAARELAAHDVADGTRRWGVAGPEGRVFGRPALHGGVVVALGMRYIDEDFGYRNLSVHAVDAAAGETRWTYEAPGGFLLDGPPPVAGDTVVAVHESGLLTGLELRTGRERWSSDRQATDLAALGGRLFLALPEGVVTLDPATGQATGAALPERDAYRLAVSGDRLAVAAGDILAMYRIR</sequence>